<organism evidence="2 3">
    <name type="scientific">Amycolatopsis thailandensis</name>
    <dbReference type="NCBI Taxonomy" id="589330"/>
    <lineage>
        <taxon>Bacteria</taxon>
        <taxon>Bacillati</taxon>
        <taxon>Actinomycetota</taxon>
        <taxon>Actinomycetes</taxon>
        <taxon>Pseudonocardiales</taxon>
        <taxon>Pseudonocardiaceae</taxon>
        <taxon>Amycolatopsis</taxon>
    </lineage>
</organism>
<accession>A0A229SB85</accession>
<dbReference type="Gene3D" id="3.40.50.1820">
    <property type="entry name" value="alpha/beta hydrolase"/>
    <property type="match status" value="1"/>
</dbReference>
<name>A0A229SB85_9PSEU</name>
<dbReference type="PANTHER" id="PTHR43798">
    <property type="entry name" value="MONOACYLGLYCEROL LIPASE"/>
    <property type="match status" value="1"/>
</dbReference>
<dbReference type="EMBL" id="NMQT01000051">
    <property type="protein sequence ID" value="OXM56168.1"/>
    <property type="molecule type" value="Genomic_DNA"/>
</dbReference>
<dbReference type="InterPro" id="IPR050266">
    <property type="entry name" value="AB_hydrolase_sf"/>
</dbReference>
<reference evidence="2 3" key="1">
    <citation type="submission" date="2017-07" db="EMBL/GenBank/DDBJ databases">
        <title>Amycolatopsis thailandensis Genome sequencing and assembly.</title>
        <authorList>
            <person name="Kaur N."/>
            <person name="Mayilraj S."/>
        </authorList>
    </citation>
    <scope>NUCLEOTIDE SEQUENCE [LARGE SCALE GENOMIC DNA]</scope>
    <source>
        <strain evidence="2 3">JCM 16380</strain>
    </source>
</reference>
<dbReference type="Proteomes" id="UP000215223">
    <property type="component" value="Unassembled WGS sequence"/>
</dbReference>
<feature type="domain" description="AB hydrolase-1" evidence="1">
    <location>
        <begin position="3"/>
        <end position="226"/>
    </location>
</feature>
<evidence type="ECO:0000313" key="3">
    <source>
        <dbReference type="Proteomes" id="UP000215223"/>
    </source>
</evidence>
<keyword evidence="2" id="KW-0378">Hydrolase</keyword>
<dbReference type="InterPro" id="IPR000073">
    <property type="entry name" value="AB_hydrolase_1"/>
</dbReference>
<evidence type="ECO:0000259" key="1">
    <source>
        <dbReference type="Pfam" id="PF12697"/>
    </source>
</evidence>
<protein>
    <submittedName>
        <fullName evidence="2">Alpha/beta hydrolase</fullName>
    </submittedName>
</protein>
<dbReference type="GO" id="GO:0016787">
    <property type="term" value="F:hydrolase activity"/>
    <property type="evidence" value="ECO:0007669"/>
    <property type="project" value="UniProtKB-KW"/>
</dbReference>
<dbReference type="AlphaFoldDB" id="A0A229SB85"/>
<dbReference type="PRINTS" id="PR00111">
    <property type="entry name" value="ABHYDROLASE"/>
</dbReference>
<keyword evidence="3" id="KW-1185">Reference proteome</keyword>
<dbReference type="Pfam" id="PF12697">
    <property type="entry name" value="Abhydrolase_6"/>
    <property type="match status" value="1"/>
</dbReference>
<comment type="caution">
    <text evidence="2">The sequence shown here is derived from an EMBL/GenBank/DDBJ whole genome shotgun (WGS) entry which is preliminary data.</text>
</comment>
<dbReference type="OrthoDB" id="5495375at2"/>
<gene>
    <name evidence="2" type="ORF">CFP71_15020</name>
</gene>
<dbReference type="SUPFAM" id="SSF53474">
    <property type="entry name" value="alpha/beta-Hydrolases"/>
    <property type="match status" value="1"/>
</dbReference>
<proteinExistence type="predicted"/>
<sequence length="233" mass="25162">MPVVLVHGGGVAGWMWNPLRRFLPPAWEVIVPDLPGHGGSAGEPFIAQERTTLDLRSYLEAEVGKPCAVVGFSFGAQIAVQLASRAPDLVSHVAVISAQAKPSRFPKLTLGLLAAAAPLARRPGFARSQAKQLFVPDDLLEDYVRTSSRLTTRTLVRVVEDNIRFTVPSGWPAFGGSALVLAGQNERGFMKESARALHQALPTSDLAIVDDCGHGIPLQRPEWLADRLRAQYA</sequence>
<dbReference type="InterPro" id="IPR029058">
    <property type="entry name" value="AB_hydrolase_fold"/>
</dbReference>
<evidence type="ECO:0000313" key="2">
    <source>
        <dbReference type="EMBL" id="OXM56168.1"/>
    </source>
</evidence>